<feature type="domain" description="DUF8212" evidence="3">
    <location>
        <begin position="246"/>
        <end position="363"/>
    </location>
</feature>
<dbReference type="Proteomes" id="UP000292957">
    <property type="component" value="Unassembled WGS sequence"/>
</dbReference>
<proteinExistence type="predicted"/>
<protein>
    <submittedName>
        <fullName evidence="4">Heterokaryon incompatibility protein-domain-containing protein</fullName>
    </submittedName>
</protein>
<dbReference type="InterPro" id="IPR010730">
    <property type="entry name" value="HET"/>
</dbReference>
<evidence type="ECO:0000256" key="1">
    <source>
        <dbReference type="SAM" id="MobiDB-lite"/>
    </source>
</evidence>
<feature type="region of interest" description="Disordered" evidence="1">
    <location>
        <begin position="50"/>
        <end position="73"/>
    </location>
</feature>
<dbReference type="EMBL" id="ML143484">
    <property type="protein sequence ID" value="TBU24231.1"/>
    <property type="molecule type" value="Genomic_DNA"/>
</dbReference>
<dbReference type="Pfam" id="PF06985">
    <property type="entry name" value="HET"/>
    <property type="match status" value="1"/>
</dbReference>
<dbReference type="OrthoDB" id="1938262at2759"/>
<dbReference type="Pfam" id="PF26640">
    <property type="entry name" value="DUF8212"/>
    <property type="match status" value="1"/>
</dbReference>
<organism evidence="4">
    <name type="scientific">Dichomitus squalens</name>
    <dbReference type="NCBI Taxonomy" id="114155"/>
    <lineage>
        <taxon>Eukaryota</taxon>
        <taxon>Fungi</taxon>
        <taxon>Dikarya</taxon>
        <taxon>Basidiomycota</taxon>
        <taxon>Agaricomycotina</taxon>
        <taxon>Agaricomycetes</taxon>
        <taxon>Polyporales</taxon>
        <taxon>Polyporaceae</taxon>
        <taxon>Dichomitus</taxon>
    </lineage>
</organism>
<reference evidence="4" key="1">
    <citation type="submission" date="2019-01" db="EMBL/GenBank/DDBJ databases">
        <title>Draft genome sequences of three monokaryotic isolates of the white-rot basidiomycete fungus Dichomitus squalens.</title>
        <authorList>
            <consortium name="DOE Joint Genome Institute"/>
            <person name="Lopez S.C."/>
            <person name="Andreopoulos B."/>
            <person name="Pangilinan J."/>
            <person name="Lipzen A."/>
            <person name="Riley R."/>
            <person name="Ahrendt S."/>
            <person name="Ng V."/>
            <person name="Barry K."/>
            <person name="Daum C."/>
            <person name="Grigoriev I.V."/>
            <person name="Hilden K.S."/>
            <person name="Makela M.R."/>
            <person name="de Vries R.P."/>
        </authorList>
    </citation>
    <scope>NUCLEOTIDE SEQUENCE [LARGE SCALE GENOMIC DNA]</scope>
    <source>
        <strain evidence="4">OM18370.1</strain>
    </source>
</reference>
<dbReference type="PANTHER" id="PTHR10622">
    <property type="entry name" value="HET DOMAIN-CONTAINING PROTEIN"/>
    <property type="match status" value="1"/>
</dbReference>
<feature type="domain" description="Heterokaryon incompatibility" evidence="2">
    <location>
        <begin position="24"/>
        <end position="134"/>
    </location>
</feature>
<feature type="compositionally biased region" description="Polar residues" evidence="1">
    <location>
        <begin position="57"/>
        <end position="69"/>
    </location>
</feature>
<dbReference type="InterPro" id="IPR058525">
    <property type="entry name" value="DUF8212"/>
</dbReference>
<evidence type="ECO:0000259" key="2">
    <source>
        <dbReference type="Pfam" id="PF06985"/>
    </source>
</evidence>
<gene>
    <name evidence="4" type="ORF">BD311DRAFT_567002</name>
</gene>
<evidence type="ECO:0000313" key="4">
    <source>
        <dbReference type="EMBL" id="TBU24231.1"/>
    </source>
</evidence>
<sequence>MWLLSTDRAELHYHHNPEGVPAGYAILSHVWGSSEQTFQDVKRIQAECLERDKSDARQPSNGNSRTNTNPRDHVSEKIRQSCLIAERHGYRWIWNDTCCIDKTSSSELSEAINSMHRYYSLAEVCYAYLADVTWGSSDEVARYFRESKWHKRGWTLQELIAPNFLIFLSGNWGILGTKHGLASVLESITRIPASLLRNEEDIGSFSAAQRMSWAADRETTRVEDQAYSLLGIFGIHMTTLYGEGTRAFERLQEKIIKTSVDTSIFAWGARIDWDALCATEETLHHGHDHNRSDSYLLCSSPKHFRRASQVCFSPSPSLLPRKHEVPEAIEWGVLEKPRPSRQKSIPACSITQYGVSCHIPIFDTASLSIAVLFSRDQQGHLGLILTPCPNSIDPLLPLYHTGYPLYNGGEIARVVGLGKKLDALRFLDQPVDFTWKEVYIAIRPPSSSNPIPRRVYARSSFPPFRLSQHICRTLSNSGWELSRQPTIPHGVADSESVDVSFCRAGPERVRLVFAMGLCSSLSTTALASSESASAGSYKHWASFWVIPSGLPDDYQPPSHRCPADHISLWPDHKKLFAEQYADYHYPFAVRFTPCPANPRETLVLSQAREGLKYRFGLSGFAVTT</sequence>
<dbReference type="PANTHER" id="PTHR10622:SF10">
    <property type="entry name" value="HET DOMAIN-CONTAINING PROTEIN"/>
    <property type="match status" value="1"/>
</dbReference>
<dbReference type="AlphaFoldDB" id="A0A4Q9MEM9"/>
<evidence type="ECO:0000259" key="3">
    <source>
        <dbReference type="Pfam" id="PF26640"/>
    </source>
</evidence>
<accession>A0A4Q9MEM9</accession>
<name>A0A4Q9MEM9_9APHY</name>